<proteinExistence type="predicted"/>
<protein>
    <submittedName>
        <fullName evidence="1">Uncharacterized protein</fullName>
    </submittedName>
</protein>
<dbReference type="RefSeq" id="WP_169362870.1">
    <property type="nucleotide sequence ID" value="NZ_JAAVJL010000001.1"/>
</dbReference>
<dbReference type="EMBL" id="JAAVJL010000001">
    <property type="protein sequence ID" value="NMF57905.1"/>
    <property type="molecule type" value="Genomic_DNA"/>
</dbReference>
<reference evidence="1 2" key="1">
    <citation type="submission" date="2020-03" db="EMBL/GenBank/DDBJ databases">
        <title>Draft Genome Sequence of 2-Methylisoborneol Producing Pseudanabaena yagii Strain GIHE-NHR1 Isolated from North Han River in South Korea.</title>
        <authorList>
            <person name="Jeong J."/>
        </authorList>
    </citation>
    <scope>NUCLEOTIDE SEQUENCE [LARGE SCALE GENOMIC DNA]</scope>
    <source>
        <strain evidence="1 2">GIHE-NHR1</strain>
    </source>
</reference>
<gene>
    <name evidence="1" type="ORF">HC246_07695</name>
</gene>
<sequence length="70" mass="8361">MIKDKIISPFTVYEGTPSIWCLADILIWLRNEKTYEIDKALLEVSKTNMNFNLARSWENQLKRFKKILKI</sequence>
<evidence type="ECO:0000313" key="1">
    <source>
        <dbReference type="EMBL" id="NMF57905.1"/>
    </source>
</evidence>
<keyword evidence="2" id="KW-1185">Reference proteome</keyword>
<comment type="caution">
    <text evidence="1">The sequence shown here is derived from an EMBL/GenBank/DDBJ whole genome shotgun (WGS) entry which is preliminary data.</text>
</comment>
<name>A0ABX1LP51_9CYAN</name>
<accession>A0ABX1LP51</accession>
<evidence type="ECO:0000313" key="2">
    <source>
        <dbReference type="Proteomes" id="UP000738376"/>
    </source>
</evidence>
<dbReference type="Proteomes" id="UP000738376">
    <property type="component" value="Unassembled WGS sequence"/>
</dbReference>
<organism evidence="1 2">
    <name type="scientific">Pseudanabaena yagii GIHE-NHR1</name>
    <dbReference type="NCBI Taxonomy" id="2722753"/>
    <lineage>
        <taxon>Bacteria</taxon>
        <taxon>Bacillati</taxon>
        <taxon>Cyanobacteriota</taxon>
        <taxon>Cyanophyceae</taxon>
        <taxon>Pseudanabaenales</taxon>
        <taxon>Pseudanabaenaceae</taxon>
        <taxon>Pseudanabaena</taxon>
        <taxon>Pseudanabaena yagii</taxon>
    </lineage>
</organism>